<sequence>MKVFICLFIFFFGCLSVPQNPSSKPLTSLLRSSAKEKKDLGDQKTSELLEAAADTIDSSDENARIAIANQANTVKENSDLQRDAGFTEGLKALRNWSIVALSLIVLILGLYAYIKGKIKIPFLPSP</sequence>
<keyword evidence="3" id="KW-1185">Reference proteome</keyword>
<organism evidence="2 3">
    <name type="scientific">Leptospira limi</name>
    <dbReference type="NCBI Taxonomy" id="2950023"/>
    <lineage>
        <taxon>Bacteria</taxon>
        <taxon>Pseudomonadati</taxon>
        <taxon>Spirochaetota</taxon>
        <taxon>Spirochaetia</taxon>
        <taxon>Leptospirales</taxon>
        <taxon>Leptospiraceae</taxon>
        <taxon>Leptospira</taxon>
    </lineage>
</organism>
<reference evidence="2 3" key="1">
    <citation type="submission" date="2022-06" db="EMBL/GenBank/DDBJ databases">
        <title>Leptospira isolates from biofilms formed at urban environments.</title>
        <authorList>
            <person name="Ribeiro P.S."/>
            <person name="Sousa T."/>
            <person name="Carvalho N."/>
            <person name="Aburjaile F."/>
            <person name="Neves F."/>
            <person name="Oliveira D."/>
            <person name="Blanco L."/>
            <person name="Lima J."/>
            <person name="Costa F."/>
            <person name="Brenig B."/>
            <person name="Soares S."/>
            <person name="Ramos R."/>
            <person name="Goes-Neto A."/>
            <person name="Matiuzzi M."/>
            <person name="Azevedo V."/>
            <person name="Ristow P."/>
        </authorList>
    </citation>
    <scope>NUCLEOTIDE SEQUENCE [LARGE SCALE GENOMIC DNA]</scope>
    <source>
        <strain evidence="2 3">VSF25</strain>
    </source>
</reference>
<protein>
    <recommendedName>
        <fullName evidence="4">Lipoprotein</fullName>
    </recommendedName>
</protein>
<comment type="caution">
    <text evidence="2">The sequence shown here is derived from an EMBL/GenBank/DDBJ whole genome shotgun (WGS) entry which is preliminary data.</text>
</comment>
<name>A0ABT3LZH9_9LEPT</name>
<evidence type="ECO:0000313" key="2">
    <source>
        <dbReference type="EMBL" id="MCW7462797.1"/>
    </source>
</evidence>
<gene>
    <name evidence="2" type="ORF">ND812_11910</name>
</gene>
<evidence type="ECO:0000313" key="3">
    <source>
        <dbReference type="Proteomes" id="UP001209737"/>
    </source>
</evidence>
<dbReference type="Proteomes" id="UP001209737">
    <property type="component" value="Unassembled WGS sequence"/>
</dbReference>
<feature type="transmembrane region" description="Helical" evidence="1">
    <location>
        <begin position="96"/>
        <end position="114"/>
    </location>
</feature>
<evidence type="ECO:0008006" key="4">
    <source>
        <dbReference type="Google" id="ProtNLM"/>
    </source>
</evidence>
<keyword evidence="1" id="KW-0812">Transmembrane</keyword>
<evidence type="ECO:0000256" key="1">
    <source>
        <dbReference type="SAM" id="Phobius"/>
    </source>
</evidence>
<dbReference type="EMBL" id="JAMQPV010000001">
    <property type="protein sequence ID" value="MCW7462797.1"/>
    <property type="molecule type" value="Genomic_DNA"/>
</dbReference>
<keyword evidence="1" id="KW-1133">Transmembrane helix</keyword>
<keyword evidence="1" id="KW-0472">Membrane</keyword>
<dbReference type="RefSeq" id="WP_265375637.1">
    <property type="nucleotide sequence ID" value="NZ_JAMQPV010000001.1"/>
</dbReference>
<proteinExistence type="predicted"/>
<accession>A0ABT3LZH9</accession>